<dbReference type="Proteomes" id="UP000194968">
    <property type="component" value="Unassembled WGS sequence"/>
</dbReference>
<dbReference type="Gene3D" id="3.40.50.1820">
    <property type="entry name" value="alpha/beta hydrolase"/>
    <property type="match status" value="1"/>
</dbReference>
<evidence type="ECO:0000259" key="2">
    <source>
        <dbReference type="Pfam" id="PF00561"/>
    </source>
</evidence>
<name>A0A242NSF0_9GAMM</name>
<organism evidence="3 4">
    <name type="scientific">Gilliamella apis</name>
    <dbReference type="NCBI Taxonomy" id="1970738"/>
    <lineage>
        <taxon>Bacteria</taxon>
        <taxon>Pseudomonadati</taxon>
        <taxon>Pseudomonadota</taxon>
        <taxon>Gammaproteobacteria</taxon>
        <taxon>Orbales</taxon>
        <taxon>Orbaceae</taxon>
        <taxon>Gilliamella</taxon>
    </lineage>
</organism>
<proteinExistence type="predicted"/>
<evidence type="ECO:0000256" key="1">
    <source>
        <dbReference type="ARBA" id="ARBA00022801"/>
    </source>
</evidence>
<dbReference type="RefSeq" id="WP_086320992.1">
    <property type="nucleotide sequence ID" value="NZ_NASD01000004.1"/>
</dbReference>
<dbReference type="SUPFAM" id="SSF53474">
    <property type="entry name" value="alpha/beta-Hydrolases"/>
    <property type="match status" value="1"/>
</dbReference>
<dbReference type="AlphaFoldDB" id="A0A242NSF0"/>
<evidence type="ECO:0000313" key="3">
    <source>
        <dbReference type="EMBL" id="OTQ48443.1"/>
    </source>
</evidence>
<dbReference type="PANTHER" id="PTHR46118:SF4">
    <property type="entry name" value="PROTEIN ABHD11"/>
    <property type="match status" value="1"/>
</dbReference>
<accession>A0A242NSF0</accession>
<dbReference type="InterPro" id="IPR029058">
    <property type="entry name" value="AB_hydrolase_fold"/>
</dbReference>
<protein>
    <recommendedName>
        <fullName evidence="2">AB hydrolase-1 domain-containing protein</fullName>
    </recommendedName>
</protein>
<dbReference type="GO" id="GO:0016787">
    <property type="term" value="F:hydrolase activity"/>
    <property type="evidence" value="ECO:0007669"/>
    <property type="project" value="UniProtKB-KW"/>
</dbReference>
<sequence>MKLNYKLQGNKQPILLMHGLFGSLDNLNMLAKDLVVNYQTIQVDLRNHGQSPWSNIMNYQAMAEDIVELCHDLQLQNLILIGHSMGGKVALQLSQLIPQQIAKICVIDIAPVKYTQTINTPVIKALAQCIVQQLVDRKQIAEVMRQHGLSEPTILFLLKSFKHERWLFNADVIINQYDNICDWQIISACDITTLFIRGGNSNYITDKDYPAIFSQFPNAQIETVAGAGHNVHAEKTEQVLQHLYPWLAD</sequence>
<gene>
    <name evidence="3" type="ORF">B6D06_09750</name>
</gene>
<dbReference type="InterPro" id="IPR000073">
    <property type="entry name" value="AB_hydrolase_1"/>
</dbReference>
<keyword evidence="1" id="KW-0378">Hydrolase</keyword>
<dbReference type="OrthoDB" id="5380819at2"/>
<comment type="caution">
    <text evidence="3">The sequence shown here is derived from an EMBL/GenBank/DDBJ whole genome shotgun (WGS) entry which is preliminary data.</text>
</comment>
<dbReference type="Pfam" id="PF00561">
    <property type="entry name" value="Abhydrolase_1"/>
    <property type="match status" value="1"/>
</dbReference>
<evidence type="ECO:0000313" key="4">
    <source>
        <dbReference type="Proteomes" id="UP000194968"/>
    </source>
</evidence>
<feature type="domain" description="AB hydrolase-1" evidence="2">
    <location>
        <begin position="13"/>
        <end position="109"/>
    </location>
</feature>
<dbReference type="PANTHER" id="PTHR46118">
    <property type="entry name" value="PROTEIN ABHD11"/>
    <property type="match status" value="1"/>
</dbReference>
<reference evidence="3 4" key="1">
    <citation type="submission" date="2017-03" db="EMBL/GenBank/DDBJ databases">
        <title>Comparative genomics of honeybee gut symbionts reveal geographically distinct and subgroup specific antibiotic resistance.</title>
        <authorList>
            <person name="Ludvigsen J."/>
            <person name="Porcellato D."/>
            <person name="Labee-Lund T.M."/>
            <person name="Amdam G.V."/>
            <person name="Rudi K."/>
        </authorList>
    </citation>
    <scope>NUCLEOTIDE SEQUENCE [LARGE SCALE GENOMIC DNA]</scope>
    <source>
        <strain evidence="3 4">A-4-12</strain>
    </source>
</reference>
<dbReference type="EMBL" id="NASK01000102">
    <property type="protein sequence ID" value="OTQ48443.1"/>
    <property type="molecule type" value="Genomic_DNA"/>
</dbReference>